<dbReference type="EMBL" id="LEKV01001238">
    <property type="protein sequence ID" value="KVI08134.1"/>
    <property type="molecule type" value="Genomic_DNA"/>
</dbReference>
<dbReference type="Pfam" id="PF12937">
    <property type="entry name" value="F-box-like"/>
    <property type="match status" value="1"/>
</dbReference>
<proteinExistence type="predicted"/>
<name>A0A103YFH3_CYNCS</name>
<organism evidence="2 3">
    <name type="scientific">Cynara cardunculus var. scolymus</name>
    <name type="common">Globe artichoke</name>
    <name type="synonym">Cynara scolymus</name>
    <dbReference type="NCBI Taxonomy" id="59895"/>
    <lineage>
        <taxon>Eukaryota</taxon>
        <taxon>Viridiplantae</taxon>
        <taxon>Streptophyta</taxon>
        <taxon>Embryophyta</taxon>
        <taxon>Tracheophyta</taxon>
        <taxon>Spermatophyta</taxon>
        <taxon>Magnoliopsida</taxon>
        <taxon>eudicotyledons</taxon>
        <taxon>Gunneridae</taxon>
        <taxon>Pentapetalae</taxon>
        <taxon>asterids</taxon>
        <taxon>campanulids</taxon>
        <taxon>Asterales</taxon>
        <taxon>Asteraceae</taxon>
        <taxon>Carduoideae</taxon>
        <taxon>Cardueae</taxon>
        <taxon>Carduinae</taxon>
        <taxon>Cynara</taxon>
    </lineage>
</organism>
<dbReference type="PANTHER" id="PTHR48218">
    <property type="entry name" value="F-BOX DOMAIN CONTAINING PROTEIN"/>
    <property type="match status" value="1"/>
</dbReference>
<protein>
    <submittedName>
        <fullName evidence="2">F-box domain, cyclin-like protein</fullName>
    </submittedName>
</protein>
<sequence>MRNQNIAEDGYGPSEDEDDDYYGKFATRKMALKNFTEKKKTRKRKWKRKKGNTKFKEKEYCENLQDPLVVFGWDIMLMILSHLDARSVALSLIVSRSWHGVASSDAIWFKKCEELWAGKAHLPRVSQIKGISKLAAYSLSIMDGKRVRYWRNLDPYWKGAGPPMRRYFHPDGSQTADPGDKVWGGHECCYSIVTSFLADGKIREHYVRINRWPQMSISRKEDWGWKMSNHLYCYLSVPDADRKGGTGPCFLAC</sequence>
<dbReference type="Gene3D" id="1.20.1280.50">
    <property type="match status" value="1"/>
</dbReference>
<dbReference type="Proteomes" id="UP000243975">
    <property type="component" value="Unassembled WGS sequence"/>
</dbReference>
<evidence type="ECO:0000313" key="2">
    <source>
        <dbReference type="EMBL" id="KVI08134.1"/>
    </source>
</evidence>
<dbReference type="OMA" id="HFNEAAP"/>
<gene>
    <name evidence="2" type="ORF">Ccrd_013497</name>
</gene>
<keyword evidence="3" id="KW-1185">Reference proteome</keyword>
<dbReference type="InterPro" id="IPR001810">
    <property type="entry name" value="F-box_dom"/>
</dbReference>
<dbReference type="InterPro" id="IPR036047">
    <property type="entry name" value="F-box-like_dom_sf"/>
</dbReference>
<evidence type="ECO:0000259" key="1">
    <source>
        <dbReference type="Pfam" id="PF12937"/>
    </source>
</evidence>
<comment type="caution">
    <text evidence="2">The sequence shown here is derived from an EMBL/GenBank/DDBJ whole genome shotgun (WGS) entry which is preliminary data.</text>
</comment>
<feature type="domain" description="F-box" evidence="1">
    <location>
        <begin position="74"/>
        <end position="112"/>
    </location>
</feature>
<dbReference type="SUPFAM" id="SSF81383">
    <property type="entry name" value="F-box domain"/>
    <property type="match status" value="1"/>
</dbReference>
<dbReference type="PANTHER" id="PTHR48218:SF3">
    <property type="entry name" value="OS07G0170800 PROTEIN"/>
    <property type="match status" value="1"/>
</dbReference>
<accession>A0A103YFH3</accession>
<evidence type="ECO:0000313" key="3">
    <source>
        <dbReference type="Proteomes" id="UP000243975"/>
    </source>
</evidence>
<reference evidence="2 3" key="1">
    <citation type="journal article" date="2016" name="Sci. Rep.">
        <title>The genome sequence of the outbreeding globe artichoke constructed de novo incorporating a phase-aware low-pass sequencing strategy of F1 progeny.</title>
        <authorList>
            <person name="Scaglione D."/>
            <person name="Reyes-Chin-Wo S."/>
            <person name="Acquadro A."/>
            <person name="Froenicke L."/>
            <person name="Portis E."/>
            <person name="Beitel C."/>
            <person name="Tirone M."/>
            <person name="Mauro R."/>
            <person name="Lo Monaco A."/>
            <person name="Mauromicale G."/>
            <person name="Faccioli P."/>
            <person name="Cattivelli L."/>
            <person name="Rieseberg L."/>
            <person name="Michelmore R."/>
            <person name="Lanteri S."/>
        </authorList>
    </citation>
    <scope>NUCLEOTIDE SEQUENCE [LARGE SCALE GENOMIC DNA]</scope>
    <source>
        <strain evidence="2">2C</strain>
    </source>
</reference>
<dbReference type="AlphaFoldDB" id="A0A103YFH3"/>
<dbReference type="Gramene" id="KVI08134">
    <property type="protein sequence ID" value="KVI08134"/>
    <property type="gene ID" value="Ccrd_013497"/>
</dbReference>